<comment type="caution">
    <text evidence="3">The sequence shown here is derived from an EMBL/GenBank/DDBJ whole genome shotgun (WGS) entry which is preliminary data.</text>
</comment>
<gene>
    <name evidence="3" type="ORF">BB560_000508</name>
</gene>
<keyword evidence="4" id="KW-1185">Reference proteome</keyword>
<name>A0A2T9ZK73_9FUNG</name>
<evidence type="ECO:0000256" key="2">
    <source>
        <dbReference type="SAM" id="Phobius"/>
    </source>
</evidence>
<sequence length="105" mass="11730">METAAEQVTKTFFDIYDANGTIKPIADLIGNVDFEPVIPMTLMEAFYTIVSFGFILSIVVSGLLIIPKNKDLVQRMIKEEMGDKSKSNPKSKTSNVDEKVELKKN</sequence>
<dbReference type="EMBL" id="MBFS01000054">
    <property type="protein sequence ID" value="PVV04975.1"/>
    <property type="molecule type" value="Genomic_DNA"/>
</dbReference>
<evidence type="ECO:0000256" key="1">
    <source>
        <dbReference type="SAM" id="MobiDB-lite"/>
    </source>
</evidence>
<dbReference type="OrthoDB" id="5549950at2759"/>
<evidence type="ECO:0000313" key="3">
    <source>
        <dbReference type="EMBL" id="PVV04975.1"/>
    </source>
</evidence>
<organism evidence="3 4">
    <name type="scientific">Smittium megazygosporum</name>
    <dbReference type="NCBI Taxonomy" id="133381"/>
    <lineage>
        <taxon>Eukaryota</taxon>
        <taxon>Fungi</taxon>
        <taxon>Fungi incertae sedis</taxon>
        <taxon>Zoopagomycota</taxon>
        <taxon>Kickxellomycotina</taxon>
        <taxon>Harpellomycetes</taxon>
        <taxon>Harpellales</taxon>
        <taxon>Legeriomycetaceae</taxon>
        <taxon>Smittium</taxon>
    </lineage>
</organism>
<feature type="compositionally biased region" description="Basic and acidic residues" evidence="1">
    <location>
        <begin position="95"/>
        <end position="105"/>
    </location>
</feature>
<keyword evidence="2" id="KW-1133">Transmembrane helix</keyword>
<proteinExistence type="predicted"/>
<feature type="transmembrane region" description="Helical" evidence="2">
    <location>
        <begin position="45"/>
        <end position="66"/>
    </location>
</feature>
<dbReference type="AlphaFoldDB" id="A0A2T9ZK73"/>
<keyword evidence="2" id="KW-0472">Membrane</keyword>
<accession>A0A2T9ZK73</accession>
<dbReference type="Proteomes" id="UP000245609">
    <property type="component" value="Unassembled WGS sequence"/>
</dbReference>
<feature type="region of interest" description="Disordered" evidence="1">
    <location>
        <begin position="79"/>
        <end position="105"/>
    </location>
</feature>
<keyword evidence="2" id="KW-0812">Transmembrane</keyword>
<protein>
    <submittedName>
        <fullName evidence="3">Uncharacterized protein</fullName>
    </submittedName>
</protein>
<reference evidence="3 4" key="1">
    <citation type="journal article" date="2018" name="MBio">
        <title>Comparative Genomics Reveals the Core Gene Toolbox for the Fungus-Insect Symbiosis.</title>
        <authorList>
            <person name="Wang Y."/>
            <person name="Stata M."/>
            <person name="Wang W."/>
            <person name="Stajich J.E."/>
            <person name="White M.M."/>
            <person name="Moncalvo J.M."/>
        </authorList>
    </citation>
    <scope>NUCLEOTIDE SEQUENCE [LARGE SCALE GENOMIC DNA]</scope>
    <source>
        <strain evidence="3 4">SC-DP-2</strain>
    </source>
</reference>
<dbReference type="STRING" id="133381.A0A2T9ZK73"/>
<evidence type="ECO:0000313" key="4">
    <source>
        <dbReference type="Proteomes" id="UP000245609"/>
    </source>
</evidence>